<dbReference type="Proteomes" id="UP000651452">
    <property type="component" value="Unassembled WGS sequence"/>
</dbReference>
<accession>A0A8H7MKC1</accession>
<dbReference type="OrthoDB" id="3799604at2759"/>
<sequence length="611" mass="69685">MSFAKHNFSVDVPGAPEFPDSLPPSAQITVPFPVNNHPTWTTYPYAGVDIPATFDNIITPYLPNARLEPVLYAAAVDTIRMTNRYFELVGQYRGTDWPLTEKLVRQKEREWRNKIQKGEDGRYQVLFPQNLFPRPPDLRTLFVKEAMGDPTDDKLNALWIRACKDLHIMSDETRERYLGYTRDELIEKAKLRTDDSWLILEIFKRYLVWWDHVMEQPEDVQPSRAEMEAFFARDDVRTNGATLVEICHAFPYARDVQMLVYRIERFATLQPQPAVKTAAGVDDPVESRYIRHAVPTVDNIKATISDHLLKEGSSISFPELLEQYWPNSGNQQIIADSLVIFAQPDVTTGRFISKHHLGPNKDEIYAQMEDPVNGYTFEDLARRFPNRVWSLAQFEEDMASIAYFDGDEQRCFPLYEQVGDVDPDEERQFMTAEESRTYRNKMRIDLTWDPDTIDDEYLWDLDTLEYVKRSERLQLSGLSQIATTPYEPPSPTEVASTIDRSRSPEPHDPLPSGVDATVQTTPNAPPAAAGPGSPSRAPEPTTEESSRNRPPKRSATEPPEAAKGPKKARTAGNTGKIRCSQHTQKGTRCKKSKDRAEGETSWDCGVHNRSK</sequence>
<evidence type="ECO:0000313" key="2">
    <source>
        <dbReference type="EMBL" id="KAF9699939.1"/>
    </source>
</evidence>
<comment type="caution">
    <text evidence="2">The sequence shown here is derived from an EMBL/GenBank/DDBJ whole genome shotgun (WGS) entry which is preliminary data.</text>
</comment>
<dbReference type="AlphaFoldDB" id="A0A8H7MKC1"/>
<dbReference type="EMBL" id="RZGK01000003">
    <property type="protein sequence ID" value="KAF9699939.1"/>
    <property type="molecule type" value="Genomic_DNA"/>
</dbReference>
<evidence type="ECO:0000256" key="1">
    <source>
        <dbReference type="SAM" id="MobiDB-lite"/>
    </source>
</evidence>
<evidence type="ECO:0000313" key="3">
    <source>
        <dbReference type="Proteomes" id="UP000651452"/>
    </source>
</evidence>
<gene>
    <name evidence="2" type="ORF">EKO04_001496</name>
</gene>
<organism evidence="2 3">
    <name type="scientific">Ascochyta lentis</name>
    <dbReference type="NCBI Taxonomy" id="205686"/>
    <lineage>
        <taxon>Eukaryota</taxon>
        <taxon>Fungi</taxon>
        <taxon>Dikarya</taxon>
        <taxon>Ascomycota</taxon>
        <taxon>Pezizomycotina</taxon>
        <taxon>Dothideomycetes</taxon>
        <taxon>Pleosporomycetidae</taxon>
        <taxon>Pleosporales</taxon>
        <taxon>Pleosporineae</taxon>
        <taxon>Didymellaceae</taxon>
        <taxon>Ascochyta</taxon>
    </lineage>
</organism>
<feature type="region of interest" description="Disordered" evidence="1">
    <location>
        <begin position="480"/>
        <end position="611"/>
    </location>
</feature>
<reference evidence="2" key="1">
    <citation type="submission" date="2018-12" db="EMBL/GenBank/DDBJ databases">
        <authorList>
            <person name="Syme R.A."/>
            <person name="Farfan-Caceres L."/>
            <person name="Lichtenzveig J."/>
        </authorList>
    </citation>
    <scope>NUCLEOTIDE SEQUENCE</scope>
    <source>
        <strain evidence="2">Al4</strain>
    </source>
</reference>
<name>A0A8H7MKC1_9PLEO</name>
<keyword evidence="3" id="KW-1185">Reference proteome</keyword>
<protein>
    <submittedName>
        <fullName evidence="2">Uncharacterized protein</fullName>
    </submittedName>
</protein>
<proteinExistence type="predicted"/>
<reference evidence="2" key="2">
    <citation type="submission" date="2020-09" db="EMBL/GenBank/DDBJ databases">
        <title>Reference genome assembly for Australian Ascochyta lentis isolate Al4.</title>
        <authorList>
            <person name="Lee R.C."/>
            <person name="Farfan-Caceres L.M."/>
            <person name="Debler J.W."/>
            <person name="Williams A.H."/>
            <person name="Henares B.M."/>
        </authorList>
    </citation>
    <scope>NUCLEOTIDE SEQUENCE</scope>
    <source>
        <strain evidence="2">Al4</strain>
    </source>
</reference>
<feature type="compositionally biased region" description="Basic and acidic residues" evidence="1">
    <location>
        <begin position="499"/>
        <end position="508"/>
    </location>
</feature>
<feature type="compositionally biased region" description="Low complexity" evidence="1">
    <location>
        <begin position="526"/>
        <end position="540"/>
    </location>
</feature>